<keyword evidence="9" id="KW-1185">Reference proteome</keyword>
<organism evidence="8 9">
    <name type="scientific">Paraphaeosphaeria sporulosa</name>
    <dbReference type="NCBI Taxonomy" id="1460663"/>
    <lineage>
        <taxon>Eukaryota</taxon>
        <taxon>Fungi</taxon>
        <taxon>Dikarya</taxon>
        <taxon>Ascomycota</taxon>
        <taxon>Pezizomycotina</taxon>
        <taxon>Dothideomycetes</taxon>
        <taxon>Pleosporomycetidae</taxon>
        <taxon>Pleosporales</taxon>
        <taxon>Massarineae</taxon>
        <taxon>Didymosphaeriaceae</taxon>
        <taxon>Paraphaeosphaeria</taxon>
    </lineage>
</organism>
<dbReference type="GO" id="GO:0016787">
    <property type="term" value="F:hydrolase activity"/>
    <property type="evidence" value="ECO:0007669"/>
    <property type="project" value="UniProtKB-KW"/>
</dbReference>
<evidence type="ECO:0000256" key="6">
    <source>
        <dbReference type="RuleBase" id="RU365002"/>
    </source>
</evidence>
<dbReference type="PANTHER" id="PTHR21314:SF0">
    <property type="entry name" value="QUEUOSINE 5'-PHOSPHATE N-GLYCOSYLASE_HYDROLASE"/>
    <property type="match status" value="1"/>
</dbReference>
<proteinExistence type="inferred from homology"/>
<accession>A0A177CY53</accession>
<dbReference type="InParanoid" id="A0A177CY53"/>
<comment type="catalytic activity">
    <reaction evidence="5 6">
        <text>queuosine 5'-phosphate + H2O = queuine + D-ribose 5-phosphate</text>
        <dbReference type="Rhea" id="RHEA:75387"/>
        <dbReference type="ChEBI" id="CHEBI:15377"/>
        <dbReference type="ChEBI" id="CHEBI:17433"/>
        <dbReference type="ChEBI" id="CHEBI:78346"/>
        <dbReference type="ChEBI" id="CHEBI:194371"/>
    </reaction>
    <physiologicalReaction direction="left-to-right" evidence="5 6">
        <dbReference type="Rhea" id="RHEA:75388"/>
    </physiologicalReaction>
</comment>
<dbReference type="AlphaFoldDB" id="A0A177CY53"/>
<evidence type="ECO:0000256" key="5">
    <source>
        <dbReference type="ARBA" id="ARBA00048204"/>
    </source>
</evidence>
<keyword evidence="1 6" id="KW-0378">Hydrolase</keyword>
<dbReference type="PANTHER" id="PTHR21314">
    <property type="entry name" value="QUEUOSINE 5'-PHOSPHATE N-GLYCOSYLASE_HYDROLASE-RELATED"/>
    <property type="match status" value="1"/>
</dbReference>
<evidence type="ECO:0000256" key="1">
    <source>
        <dbReference type="ARBA" id="ARBA00022801"/>
    </source>
</evidence>
<protein>
    <recommendedName>
        <fullName evidence="3 6">Queuosine 5'-phosphate N-glycosylase/hydrolase</fullName>
        <ecNumber evidence="6">3.2.2.-</ecNumber>
    </recommendedName>
    <alternativeName>
        <fullName evidence="4 6">Queuosine-nucleotide N-glycosylase/hydrolase</fullName>
    </alternativeName>
</protein>
<feature type="compositionally biased region" description="Polar residues" evidence="7">
    <location>
        <begin position="215"/>
        <end position="230"/>
    </location>
</feature>
<comment type="similarity">
    <text evidence="2 6">Belongs to the QNG1 protein family.</text>
</comment>
<dbReference type="OrthoDB" id="416777at2759"/>
<evidence type="ECO:0000313" key="9">
    <source>
        <dbReference type="Proteomes" id="UP000077069"/>
    </source>
</evidence>
<dbReference type="STRING" id="1460663.A0A177CY53"/>
<dbReference type="EC" id="3.2.2.-" evidence="6"/>
<dbReference type="InterPro" id="IPR019438">
    <property type="entry name" value="Q_salvage"/>
</dbReference>
<dbReference type="Proteomes" id="UP000077069">
    <property type="component" value="Unassembled WGS sequence"/>
</dbReference>
<name>A0A177CY53_9PLEO</name>
<evidence type="ECO:0000256" key="3">
    <source>
        <dbReference type="ARBA" id="ARBA00035306"/>
    </source>
</evidence>
<reference evidence="8 9" key="1">
    <citation type="submission" date="2016-05" db="EMBL/GenBank/DDBJ databases">
        <title>Comparative analysis of secretome profiles of manganese(II)-oxidizing ascomycete fungi.</title>
        <authorList>
            <consortium name="DOE Joint Genome Institute"/>
            <person name="Zeiner C.A."/>
            <person name="Purvine S.O."/>
            <person name="Zink E.M."/>
            <person name="Wu S."/>
            <person name="Pasa-Tolic L."/>
            <person name="Chaput D.L."/>
            <person name="Haridas S."/>
            <person name="Grigoriev I.V."/>
            <person name="Santelli C.M."/>
            <person name="Hansel C.M."/>
        </authorList>
    </citation>
    <scope>NUCLEOTIDE SEQUENCE [LARGE SCALE GENOMIC DNA]</scope>
    <source>
        <strain evidence="8 9">AP3s5-JAC2a</strain>
    </source>
</reference>
<sequence>MSDDDVDHELLALMRQKFGLGRANPNAPPDTKVLEHAQFICDNSIDVAISMAHTKLAAIAVSEEMQKREYSTKSWSEHELHPKAKDEATVNFIFTMDLLNFSFWSLRGEEERFTVDYKGRKWTGYWSLVAALQRALDEGIPITSPEFWFDGEKDEQEVRRNAGTASGVTKSAPWKDPEAPRLPNEAFNTGVYPDPPAPRLPNESFDTGVYPDPESPQQPAASEANVTANSHDGSIEVADERILEDQHDDDSDIWSDALEAQSEEAAGPGQSPQLNEEELAAPQRVRCTEDVLRHVFRSSTNEEIPMFNLRVHCLREAGRVLHDHFDGSVVTLIQDAKGSAAGLVNLLADRFSCFKDESNYERKKVRFLKRAQIFVADLWAAFEGEGYGEFNDIDKITMFADYRVPQILHSLGLISYCPPLEGRIRRGEIIESGHSWEVQIRGCSIWAIELLRREILKIQPNAKVNAILLDFFLYDLAKEKEKAGEETLPHHRTRSIWY</sequence>
<comment type="function">
    <text evidence="6">Catalyzes the hydrolysis of queuosine 5'-phosphate, releasing the nucleobase queuine (q). Is required for salvage of queuine from exogenous queuosine (Q) that is imported and then converted to queuosine 5'-phosphate intracellularly.</text>
</comment>
<evidence type="ECO:0000256" key="2">
    <source>
        <dbReference type="ARBA" id="ARBA00035119"/>
    </source>
</evidence>
<evidence type="ECO:0000313" key="8">
    <source>
        <dbReference type="EMBL" id="OAG12495.1"/>
    </source>
</evidence>
<dbReference type="Pfam" id="PF10343">
    <property type="entry name" value="Q_salvage"/>
    <property type="match status" value="2"/>
</dbReference>
<dbReference type="GeneID" id="28767574"/>
<evidence type="ECO:0000256" key="4">
    <source>
        <dbReference type="ARBA" id="ARBA00035393"/>
    </source>
</evidence>
<gene>
    <name evidence="8" type="ORF">CC84DRAFT_124261</name>
</gene>
<dbReference type="RefSeq" id="XP_018042860.1">
    <property type="nucleotide sequence ID" value="XM_018184088.1"/>
</dbReference>
<dbReference type="GO" id="GO:0006400">
    <property type="term" value="P:tRNA modification"/>
    <property type="evidence" value="ECO:0007669"/>
    <property type="project" value="TreeGrafter"/>
</dbReference>
<feature type="region of interest" description="Disordered" evidence="7">
    <location>
        <begin position="156"/>
        <end position="230"/>
    </location>
</feature>
<dbReference type="EMBL" id="KV441548">
    <property type="protein sequence ID" value="OAG12495.1"/>
    <property type="molecule type" value="Genomic_DNA"/>
</dbReference>
<evidence type="ECO:0000256" key="7">
    <source>
        <dbReference type="SAM" id="MobiDB-lite"/>
    </source>
</evidence>